<feature type="chain" id="PRO_5019760218" description="UDP-glucuronosyltransferase" evidence="12">
    <location>
        <begin position="21"/>
        <end position="520"/>
    </location>
</feature>
<keyword evidence="9" id="KW-0325">Glycoprotein</keyword>
<evidence type="ECO:0000256" key="1">
    <source>
        <dbReference type="ARBA" id="ARBA00004240"/>
    </source>
</evidence>
<comment type="caution">
    <text evidence="13">The sequence shown here is derived from an EMBL/GenBank/DDBJ whole genome shotgun (WGS) entry which is preliminary data.</text>
</comment>
<evidence type="ECO:0000313" key="14">
    <source>
        <dbReference type="Proteomes" id="UP000291343"/>
    </source>
</evidence>
<evidence type="ECO:0000256" key="6">
    <source>
        <dbReference type="ARBA" id="ARBA00022824"/>
    </source>
</evidence>
<evidence type="ECO:0000256" key="11">
    <source>
        <dbReference type="SAM" id="Phobius"/>
    </source>
</evidence>
<comment type="similarity">
    <text evidence="2">Belongs to the UDP-glycosyltransferase family.</text>
</comment>
<comment type="subcellular location">
    <subcellularLocation>
        <location evidence="10">Endomembrane system</location>
        <topology evidence="10">Single-pass type I membrane protein</topology>
    </subcellularLocation>
    <subcellularLocation>
        <location evidence="1">Endoplasmic reticulum</location>
    </subcellularLocation>
</comment>
<evidence type="ECO:0000256" key="9">
    <source>
        <dbReference type="ARBA" id="ARBA00023180"/>
    </source>
</evidence>
<evidence type="ECO:0000256" key="8">
    <source>
        <dbReference type="ARBA" id="ARBA00023136"/>
    </source>
</evidence>
<keyword evidence="3" id="KW-0328">Glycosyltransferase</keyword>
<evidence type="ECO:0000256" key="12">
    <source>
        <dbReference type="SAM" id="SignalP"/>
    </source>
</evidence>
<evidence type="ECO:0000256" key="10">
    <source>
        <dbReference type="ARBA" id="ARBA00046288"/>
    </source>
</evidence>
<dbReference type="FunFam" id="3.40.50.2000:FF:000050">
    <property type="entry name" value="UDP-glucuronosyltransferase"/>
    <property type="match status" value="1"/>
</dbReference>
<dbReference type="AlphaFoldDB" id="A0A482WTF3"/>
<keyword evidence="5 11" id="KW-0812">Transmembrane</keyword>
<dbReference type="InterPro" id="IPR050271">
    <property type="entry name" value="UDP-glycosyltransferase"/>
</dbReference>
<accession>A0A482WTF3</accession>
<dbReference type="GO" id="GO:0005783">
    <property type="term" value="C:endoplasmic reticulum"/>
    <property type="evidence" value="ECO:0007669"/>
    <property type="project" value="UniProtKB-SubCell"/>
</dbReference>
<keyword evidence="4" id="KW-0808">Transferase</keyword>
<dbReference type="GO" id="GO:0008194">
    <property type="term" value="F:UDP-glycosyltransferase activity"/>
    <property type="evidence" value="ECO:0007669"/>
    <property type="project" value="InterPro"/>
</dbReference>
<keyword evidence="14" id="KW-1185">Reference proteome</keyword>
<proteinExistence type="inferred from homology"/>
<keyword evidence="12" id="KW-0732">Signal</keyword>
<keyword evidence="7 11" id="KW-1133">Transmembrane helix</keyword>
<keyword evidence="8 11" id="KW-0472">Membrane</keyword>
<dbReference type="Gene3D" id="3.40.50.2000">
    <property type="entry name" value="Glycogen Phosphorylase B"/>
    <property type="match status" value="2"/>
</dbReference>
<evidence type="ECO:0000256" key="5">
    <source>
        <dbReference type="ARBA" id="ARBA00022692"/>
    </source>
</evidence>
<dbReference type="InParanoid" id="A0A482WTF3"/>
<dbReference type="InterPro" id="IPR002213">
    <property type="entry name" value="UDP_glucos_trans"/>
</dbReference>
<sequence length="520" mass="59317">MISNLHKLIILSSLLSTSYGANILGIFPTASFSHQQPLIAISRALAAKGHKLTVITTNPSDPPLKNHRDIDISFMYDVFRNMNKKIEMNFQTRISPSQVIRNLPNFFEYLFISTMDSPQMMEFIKEVNGTRYDLILYEALNYSGYLGFCELVGNPPLIGITTTHPAATTDAMTGNPSLPSYVPALMNPHQDRMSFTERMINFLMHCYWEYTRIRYIDPLNERLLKKYFGDVKHTAFELERNVSLVIASADLATGYPRPVHPNTVFVGPLHIQQQIPPLPQDIQKWMDEAEDGVIYFSLGSNMKGTSVPAEKRAAFNEAFNQFPRMRVLWKWESDEKLPGQPDNVLTRKWLPQQSVLSHPKTRLFISQGGLQSLQEATSFGVPMMVIPMFGDQDYNAAKVAEAKAGIVIEFTSLNYELVYQTLKKLLTETSFKENMMRLSRITNDKPMPALETAVWWVEYVLRQGGAPHLRPASLELNWFQYFCLDIIAVLLLAAAIPPLLVYYLLKYVVSKVFHKKIKTN</sequence>
<feature type="signal peptide" evidence="12">
    <location>
        <begin position="1"/>
        <end position="20"/>
    </location>
</feature>
<evidence type="ECO:0008006" key="15">
    <source>
        <dbReference type="Google" id="ProtNLM"/>
    </source>
</evidence>
<protein>
    <recommendedName>
        <fullName evidence="15">UDP-glucuronosyltransferase</fullName>
    </recommendedName>
</protein>
<feature type="transmembrane region" description="Helical" evidence="11">
    <location>
        <begin position="478"/>
        <end position="505"/>
    </location>
</feature>
<evidence type="ECO:0000256" key="3">
    <source>
        <dbReference type="ARBA" id="ARBA00022676"/>
    </source>
</evidence>
<dbReference type="Pfam" id="PF00201">
    <property type="entry name" value="UDPGT"/>
    <property type="match status" value="1"/>
</dbReference>
<keyword evidence="6" id="KW-0256">Endoplasmic reticulum</keyword>
<dbReference type="EMBL" id="QKKF02026142">
    <property type="protein sequence ID" value="RZF36552.1"/>
    <property type="molecule type" value="Genomic_DNA"/>
</dbReference>
<evidence type="ECO:0000256" key="4">
    <source>
        <dbReference type="ARBA" id="ARBA00022679"/>
    </source>
</evidence>
<dbReference type="Proteomes" id="UP000291343">
    <property type="component" value="Unassembled WGS sequence"/>
</dbReference>
<name>A0A482WTF3_LAOST</name>
<dbReference type="SUPFAM" id="SSF53756">
    <property type="entry name" value="UDP-Glycosyltransferase/glycogen phosphorylase"/>
    <property type="match status" value="1"/>
</dbReference>
<evidence type="ECO:0000256" key="2">
    <source>
        <dbReference type="ARBA" id="ARBA00009995"/>
    </source>
</evidence>
<dbReference type="OrthoDB" id="5835829at2759"/>
<dbReference type="PANTHER" id="PTHR48043:SF159">
    <property type="entry name" value="EG:EG0003.4 PROTEIN-RELATED"/>
    <property type="match status" value="1"/>
</dbReference>
<gene>
    <name evidence="13" type="ORF">LSTR_LSTR010663</name>
</gene>
<dbReference type="SMR" id="A0A482WTF3"/>
<organism evidence="13 14">
    <name type="scientific">Laodelphax striatellus</name>
    <name type="common">Small brown planthopper</name>
    <name type="synonym">Delphax striatella</name>
    <dbReference type="NCBI Taxonomy" id="195883"/>
    <lineage>
        <taxon>Eukaryota</taxon>
        <taxon>Metazoa</taxon>
        <taxon>Ecdysozoa</taxon>
        <taxon>Arthropoda</taxon>
        <taxon>Hexapoda</taxon>
        <taxon>Insecta</taxon>
        <taxon>Pterygota</taxon>
        <taxon>Neoptera</taxon>
        <taxon>Paraneoptera</taxon>
        <taxon>Hemiptera</taxon>
        <taxon>Auchenorrhyncha</taxon>
        <taxon>Fulgoroidea</taxon>
        <taxon>Delphacidae</taxon>
        <taxon>Criomorphinae</taxon>
        <taxon>Laodelphax</taxon>
    </lineage>
</organism>
<dbReference type="CDD" id="cd03784">
    <property type="entry name" value="GT1_Gtf-like"/>
    <property type="match status" value="1"/>
</dbReference>
<reference evidence="13 14" key="1">
    <citation type="journal article" date="2017" name="Gigascience">
        <title>Genome sequence of the small brown planthopper, Laodelphax striatellus.</title>
        <authorList>
            <person name="Zhu J."/>
            <person name="Jiang F."/>
            <person name="Wang X."/>
            <person name="Yang P."/>
            <person name="Bao Y."/>
            <person name="Zhao W."/>
            <person name="Wang W."/>
            <person name="Lu H."/>
            <person name="Wang Q."/>
            <person name="Cui N."/>
            <person name="Li J."/>
            <person name="Chen X."/>
            <person name="Luo L."/>
            <person name="Yu J."/>
            <person name="Kang L."/>
            <person name="Cui F."/>
        </authorList>
    </citation>
    <scope>NUCLEOTIDE SEQUENCE [LARGE SCALE GENOMIC DNA]</scope>
    <source>
        <strain evidence="13">Lst14</strain>
    </source>
</reference>
<dbReference type="PANTHER" id="PTHR48043">
    <property type="entry name" value="EG:EG0003.4 PROTEIN-RELATED"/>
    <property type="match status" value="1"/>
</dbReference>
<evidence type="ECO:0000256" key="7">
    <source>
        <dbReference type="ARBA" id="ARBA00022989"/>
    </source>
</evidence>
<evidence type="ECO:0000313" key="13">
    <source>
        <dbReference type="EMBL" id="RZF36552.1"/>
    </source>
</evidence>